<reference evidence="1" key="1">
    <citation type="submission" date="2022-06" db="EMBL/GenBank/DDBJ databases">
        <title>Fusarium solani species complex genomes reveal bases of compartmentalisation and animal pathogenesis.</title>
        <authorList>
            <person name="Tsai I.J."/>
        </authorList>
    </citation>
    <scope>NUCLEOTIDE SEQUENCE</scope>
    <source>
        <strain evidence="1">Fu6.1</strain>
    </source>
</reference>
<evidence type="ECO:0000313" key="1">
    <source>
        <dbReference type="EMBL" id="KAI8663612.1"/>
    </source>
</evidence>
<name>A0ACC0QTZ2_9HYPO</name>
<sequence>MAGVRVLIIGGGLSGSLLANGLLNNGIDFALYERDSEDTKREGYQIRLGEWAMVGFKACLTQDRLTKIVNKLGQNMGVSQAAPSVHNSRFEEILDFSTVPSYAKTSAINRVVLRNLLLEPVKEKNAVLFDKYLESYEIVTENGRERVKANFADGTSDVGDILVGADGNRSRINAQLGLNNIVLLDKFWGFLSKGKLPYDLMKTLPQKLRRGPIVTFAKGGTLFYAFYLPPKFDANGIQTDASQPITYNEDAASFYWGLNIPTDAIPDPSNVPDKLQLCLDYIKDWAPEYHALLGATRQDKDAADIMVTQLRAAHRPAARWREKSAKSGDIKQGHPRVWLIGDAIHAMQPNRCHHFHRGAGGNTALADTADLLPQLLHLNALAKSRPDNSVTTAEAKTAVDAYESAMLPRAFRWVAKSGGVNIPTFHLDGWFGSLVKIGGKLVIPFLRLYASLFNSKPKQD</sequence>
<keyword evidence="2" id="KW-1185">Reference proteome</keyword>
<dbReference type="EMBL" id="CM046509">
    <property type="protein sequence ID" value="KAI8663612.1"/>
    <property type="molecule type" value="Genomic_DNA"/>
</dbReference>
<evidence type="ECO:0000313" key="2">
    <source>
        <dbReference type="Proteomes" id="UP001065298"/>
    </source>
</evidence>
<comment type="caution">
    <text evidence="1">The sequence shown here is derived from an EMBL/GenBank/DDBJ whole genome shotgun (WGS) entry which is preliminary data.</text>
</comment>
<proteinExistence type="predicted"/>
<protein>
    <submittedName>
        <fullName evidence="1">Oxidoreductase</fullName>
    </submittedName>
</protein>
<organism evidence="1 2">
    <name type="scientific">Fusarium keratoplasticum</name>
    <dbReference type="NCBI Taxonomy" id="1328300"/>
    <lineage>
        <taxon>Eukaryota</taxon>
        <taxon>Fungi</taxon>
        <taxon>Dikarya</taxon>
        <taxon>Ascomycota</taxon>
        <taxon>Pezizomycotina</taxon>
        <taxon>Sordariomycetes</taxon>
        <taxon>Hypocreomycetidae</taxon>
        <taxon>Hypocreales</taxon>
        <taxon>Nectriaceae</taxon>
        <taxon>Fusarium</taxon>
        <taxon>Fusarium solani species complex</taxon>
    </lineage>
</organism>
<gene>
    <name evidence="1" type="ORF">NCS57_00962700</name>
</gene>
<accession>A0ACC0QTZ2</accession>
<dbReference type="Proteomes" id="UP001065298">
    <property type="component" value="Chromosome 7"/>
</dbReference>